<dbReference type="PANTHER" id="PTHR46708">
    <property type="entry name" value="TENASCIN"/>
    <property type="match status" value="1"/>
</dbReference>
<organism evidence="7 8">
    <name type="scientific">Micromonospora profundi</name>
    <dbReference type="NCBI Taxonomy" id="1420889"/>
    <lineage>
        <taxon>Bacteria</taxon>
        <taxon>Bacillati</taxon>
        <taxon>Actinomycetota</taxon>
        <taxon>Actinomycetes</taxon>
        <taxon>Micromonosporales</taxon>
        <taxon>Micromonosporaceae</taxon>
        <taxon>Micromonospora</taxon>
    </lineage>
</organism>
<feature type="signal peptide" evidence="5">
    <location>
        <begin position="1"/>
        <end position="37"/>
    </location>
</feature>
<dbReference type="InterPro" id="IPR029476">
    <property type="entry name" value="DNase_NucA_NucB"/>
</dbReference>
<dbReference type="KEGG" id="mprn:Q3V37_01755"/>
<keyword evidence="4" id="KW-1133">Transmembrane helix</keyword>
<dbReference type="AlphaFoldDB" id="A0AAJ6HXP9"/>
<dbReference type="Pfam" id="PF14040">
    <property type="entry name" value="DNase_NucA_NucB"/>
    <property type="match status" value="1"/>
</dbReference>
<reference evidence="7 8" key="1">
    <citation type="submission" date="2023-07" db="EMBL/GenBank/DDBJ databases">
        <title>Micromonospora profundi TRM 95458 converts glycerol to a new osmotic compound.</title>
        <authorList>
            <person name="Lu D."/>
        </authorList>
    </citation>
    <scope>NUCLEOTIDE SEQUENCE [LARGE SCALE GENOMIC DNA]</scope>
    <source>
        <strain evidence="7 8">TRM95458</strain>
    </source>
</reference>
<dbReference type="PANTHER" id="PTHR46708:SF2">
    <property type="entry name" value="FIBRONECTIN TYPE-III DOMAIN-CONTAINING PROTEIN"/>
    <property type="match status" value="1"/>
</dbReference>
<feature type="transmembrane region" description="Helical" evidence="4">
    <location>
        <begin position="506"/>
        <end position="528"/>
    </location>
</feature>
<name>A0AAJ6HXP9_9ACTN</name>
<dbReference type="PROSITE" id="PS50853">
    <property type="entry name" value="FN3"/>
    <property type="match status" value="1"/>
</dbReference>
<dbReference type="Gene3D" id="2.60.40.10">
    <property type="entry name" value="Immunoglobulins"/>
    <property type="match status" value="1"/>
</dbReference>
<keyword evidence="8" id="KW-1185">Reference proteome</keyword>
<keyword evidence="3" id="KW-0119">Carbohydrate metabolism</keyword>
<dbReference type="SMART" id="SM00060">
    <property type="entry name" value="FN3"/>
    <property type="match status" value="2"/>
</dbReference>
<dbReference type="Pfam" id="PF00041">
    <property type="entry name" value="fn3"/>
    <property type="match status" value="1"/>
</dbReference>
<feature type="chain" id="PRO_5042586683" evidence="5">
    <location>
        <begin position="38"/>
        <end position="786"/>
    </location>
</feature>
<evidence type="ECO:0000256" key="2">
    <source>
        <dbReference type="ARBA" id="ARBA00023295"/>
    </source>
</evidence>
<keyword evidence="1" id="KW-0677">Repeat</keyword>
<evidence type="ECO:0000259" key="6">
    <source>
        <dbReference type="PROSITE" id="PS50853"/>
    </source>
</evidence>
<keyword evidence="5" id="KW-0732">Signal</keyword>
<dbReference type="InterPro" id="IPR036116">
    <property type="entry name" value="FN3_sf"/>
</dbReference>
<dbReference type="RefSeq" id="WP_167945770.1">
    <property type="nucleotide sequence ID" value="NZ_CP130472.1"/>
</dbReference>
<accession>A0AAJ6HXP9</accession>
<evidence type="ECO:0000256" key="4">
    <source>
        <dbReference type="SAM" id="Phobius"/>
    </source>
</evidence>
<feature type="domain" description="Fibronectin type-III" evidence="6">
    <location>
        <begin position="163"/>
        <end position="253"/>
    </location>
</feature>
<evidence type="ECO:0000256" key="3">
    <source>
        <dbReference type="ARBA" id="ARBA00023326"/>
    </source>
</evidence>
<dbReference type="InterPro" id="IPR003961">
    <property type="entry name" value="FN3_dom"/>
</dbReference>
<keyword evidence="2" id="KW-0378">Hydrolase</keyword>
<dbReference type="InterPro" id="IPR050991">
    <property type="entry name" value="ECM_Regulatory_Proteins"/>
</dbReference>
<dbReference type="SUPFAM" id="SSF49265">
    <property type="entry name" value="Fibronectin type III"/>
    <property type="match status" value="1"/>
</dbReference>
<sequence>MADHTRHRYFSRSLRATALAVALVLPVSLISPPSAQAAPAAVTEEQLPACSDPSVPEDINHASIRLEGPTAGSEVAVDANGKIAINGYLHKQATMVDVSIEKTTSSSFTFGPPPPGVTNWSASWTTSMRPPHLGPVQVCSRAEREPHRYAKILRDITVVDLIPPSNVPGLTVGTITATSAKVTWNAATDNYGLAGYEVTVDGGTAQRTTVGTRSYSITGLQPSSNHTVSVVAIDLAGNRSATPATASFTTDALPPPPDVDAGLTLDPDEGGALASWHPQPANETSYRAYLDGQIYDQFSVEQLCVDGNGNVANPCTADSVIKLPIEPLEEYTSYAFRVEALRADGTVARELAGDFTTMVHVDEVSAATTQTTASEASQCAGAGGDFYIAASSRATVPVPAGSTEVFLGCYRASDSSCLDAFLPPSGEKLLDCADSITNMLFAVAPTGRGPVIASVDATPQARLLVPGATAPIAWCASGACATLLAPIAETVEVVALAPAAAAGTSWIVVGAAGIGIGVVLGVLLAILFPSTIGVNGLIEYPIEHDVDFDTFDNWGLDEGEWYNSLKVYAEVIKTTKLVADQRDLAFAWDSSEDSRLKRIIDAACTAQRGTQGKAGCDDNVIVYVPGGKNYRGEDLIYTGKHIVAAMGDGGFPQPPTRAVWFYPARSVNGQAARAKGYDHGWFNDAQFKPNACDVRVPGQTCDEFPFWATDQAVNLTGQVADLKLVPTTESLPQARDINSFYGKCKVTNETKFVVLPVKPWVDAGGPSFAFKVSGGGASLCMTPKAP</sequence>
<dbReference type="CDD" id="cd00063">
    <property type="entry name" value="FN3"/>
    <property type="match status" value="1"/>
</dbReference>
<evidence type="ECO:0000313" key="7">
    <source>
        <dbReference type="EMBL" id="WLS46039.1"/>
    </source>
</evidence>
<gene>
    <name evidence="7" type="ORF">Q3V37_01755</name>
</gene>
<keyword evidence="4" id="KW-0472">Membrane</keyword>
<protein>
    <submittedName>
        <fullName evidence="7">Fibronectin type III domain-containing protein</fullName>
    </submittedName>
</protein>
<dbReference type="Proteomes" id="UP001235874">
    <property type="component" value="Chromosome"/>
</dbReference>
<proteinExistence type="predicted"/>
<dbReference type="EMBL" id="CP130472">
    <property type="protein sequence ID" value="WLS46039.1"/>
    <property type="molecule type" value="Genomic_DNA"/>
</dbReference>
<keyword evidence="4" id="KW-0812">Transmembrane</keyword>
<keyword evidence="2" id="KW-0326">Glycosidase</keyword>
<dbReference type="InterPro" id="IPR013783">
    <property type="entry name" value="Ig-like_fold"/>
</dbReference>
<evidence type="ECO:0000256" key="5">
    <source>
        <dbReference type="SAM" id="SignalP"/>
    </source>
</evidence>
<dbReference type="GO" id="GO:0016798">
    <property type="term" value="F:hydrolase activity, acting on glycosyl bonds"/>
    <property type="evidence" value="ECO:0007669"/>
    <property type="project" value="UniProtKB-KW"/>
</dbReference>
<evidence type="ECO:0000313" key="8">
    <source>
        <dbReference type="Proteomes" id="UP001235874"/>
    </source>
</evidence>
<dbReference type="GO" id="GO:0000272">
    <property type="term" value="P:polysaccharide catabolic process"/>
    <property type="evidence" value="ECO:0007669"/>
    <property type="project" value="UniProtKB-KW"/>
</dbReference>
<evidence type="ECO:0000256" key="1">
    <source>
        <dbReference type="ARBA" id="ARBA00022737"/>
    </source>
</evidence>
<keyword evidence="3" id="KW-0624">Polysaccharide degradation</keyword>